<reference evidence="5" key="2">
    <citation type="submission" date="2015-01" db="EMBL/GenBank/DDBJ databases">
        <title>Evolutionary Origins and Diversification of the Mycorrhizal Mutualists.</title>
        <authorList>
            <consortium name="DOE Joint Genome Institute"/>
            <consortium name="Mycorrhizal Genomics Consortium"/>
            <person name="Kohler A."/>
            <person name="Kuo A."/>
            <person name="Nagy L.G."/>
            <person name="Floudas D."/>
            <person name="Copeland A."/>
            <person name="Barry K.W."/>
            <person name="Cichocki N."/>
            <person name="Veneault-Fourrey C."/>
            <person name="LaButti K."/>
            <person name="Lindquist E.A."/>
            <person name="Lipzen A."/>
            <person name="Lundell T."/>
            <person name="Morin E."/>
            <person name="Murat C."/>
            <person name="Riley R."/>
            <person name="Ohm R."/>
            <person name="Sun H."/>
            <person name="Tunlid A."/>
            <person name="Henrissat B."/>
            <person name="Grigoriev I.V."/>
            <person name="Hibbett D.S."/>
            <person name="Martin F."/>
        </authorList>
    </citation>
    <scope>NUCLEOTIDE SEQUENCE [LARGE SCALE GENOMIC DNA]</scope>
    <source>
        <strain evidence="5">h7</strain>
    </source>
</reference>
<dbReference type="OrthoDB" id="6105938at2759"/>
<dbReference type="InterPro" id="IPR013083">
    <property type="entry name" value="Znf_RING/FYVE/PHD"/>
</dbReference>
<dbReference type="InterPro" id="IPR001841">
    <property type="entry name" value="Znf_RING"/>
</dbReference>
<feature type="region of interest" description="Disordered" evidence="2">
    <location>
        <begin position="108"/>
        <end position="152"/>
    </location>
</feature>
<keyword evidence="1" id="KW-0862">Zinc</keyword>
<evidence type="ECO:0000313" key="5">
    <source>
        <dbReference type="Proteomes" id="UP000053424"/>
    </source>
</evidence>
<dbReference type="PROSITE" id="PS50089">
    <property type="entry name" value="ZF_RING_2"/>
    <property type="match status" value="1"/>
</dbReference>
<dbReference type="PANTHER" id="PTHR23327">
    <property type="entry name" value="RING FINGER PROTEIN 127"/>
    <property type="match status" value="1"/>
</dbReference>
<keyword evidence="5" id="KW-1185">Reference proteome</keyword>
<feature type="region of interest" description="Disordered" evidence="2">
    <location>
        <begin position="166"/>
        <end position="199"/>
    </location>
</feature>
<dbReference type="Proteomes" id="UP000053424">
    <property type="component" value="Unassembled WGS sequence"/>
</dbReference>
<reference evidence="4 5" key="1">
    <citation type="submission" date="2014-04" db="EMBL/GenBank/DDBJ databases">
        <authorList>
            <consortium name="DOE Joint Genome Institute"/>
            <person name="Kuo A."/>
            <person name="Gay G."/>
            <person name="Dore J."/>
            <person name="Kohler A."/>
            <person name="Nagy L.G."/>
            <person name="Floudas D."/>
            <person name="Copeland A."/>
            <person name="Barry K.W."/>
            <person name="Cichocki N."/>
            <person name="Veneault-Fourrey C."/>
            <person name="LaButti K."/>
            <person name="Lindquist E.A."/>
            <person name="Lipzen A."/>
            <person name="Lundell T."/>
            <person name="Morin E."/>
            <person name="Murat C."/>
            <person name="Sun H."/>
            <person name="Tunlid A."/>
            <person name="Henrissat B."/>
            <person name="Grigoriev I.V."/>
            <person name="Hibbett D.S."/>
            <person name="Martin F."/>
            <person name="Nordberg H.P."/>
            <person name="Cantor M.N."/>
            <person name="Hua S.X."/>
        </authorList>
    </citation>
    <scope>NUCLEOTIDE SEQUENCE [LARGE SCALE GENOMIC DNA]</scope>
    <source>
        <strain evidence="5">h7</strain>
    </source>
</reference>
<dbReference type="STRING" id="686832.A0A0C3CHZ9"/>
<evidence type="ECO:0000313" key="4">
    <source>
        <dbReference type="EMBL" id="KIM48370.1"/>
    </source>
</evidence>
<keyword evidence="1" id="KW-0479">Metal-binding</keyword>
<sequence length="308" mass="34226">MSDDEFDNIPDDFADVQDIDWAHLLAGPSRLPQVDLVRPRGQPEPEIPPHSNSLDSPSSYFSDGDEMDASFLAELARIEQRILEAPIVAPPLPTSAITPVTMERTDISGSSSAVAADPLTMMRDPRSSDAAEQLQINQSPERRSSHYFQGQMAQSSSSLQRFRAAGNENGDQYPSAVPSKRSHTDDSTQDFSPMRKGKMRTGDSFKQVLSSYEDELTCPICCDIFVTSHVGNPCGHTFCGDCGWQWHTENKNKGCPCCRKTLHATMPMIPNIAMDNIIERHVKALALNGDQEWEPGARKFQEWEGRKL</sequence>
<dbReference type="EMBL" id="KN831769">
    <property type="protein sequence ID" value="KIM48370.1"/>
    <property type="molecule type" value="Genomic_DNA"/>
</dbReference>
<feature type="domain" description="RING-type" evidence="3">
    <location>
        <begin position="218"/>
        <end position="259"/>
    </location>
</feature>
<dbReference type="GO" id="GO:0008270">
    <property type="term" value="F:zinc ion binding"/>
    <property type="evidence" value="ECO:0007669"/>
    <property type="project" value="UniProtKB-KW"/>
</dbReference>
<dbReference type="Pfam" id="PF13639">
    <property type="entry name" value="zf-RING_2"/>
    <property type="match status" value="1"/>
</dbReference>
<feature type="region of interest" description="Disordered" evidence="2">
    <location>
        <begin position="32"/>
        <end position="60"/>
    </location>
</feature>
<evidence type="ECO:0000256" key="2">
    <source>
        <dbReference type="SAM" id="MobiDB-lite"/>
    </source>
</evidence>
<dbReference type="AlphaFoldDB" id="A0A0C3CHZ9"/>
<accession>A0A0C3CHZ9</accession>
<evidence type="ECO:0000256" key="1">
    <source>
        <dbReference type="PROSITE-ProRule" id="PRU00175"/>
    </source>
</evidence>
<dbReference type="HOGENOM" id="CLU_903308_0_0_1"/>
<gene>
    <name evidence="4" type="ORF">M413DRAFT_229754</name>
</gene>
<evidence type="ECO:0000259" key="3">
    <source>
        <dbReference type="PROSITE" id="PS50089"/>
    </source>
</evidence>
<protein>
    <recommendedName>
        <fullName evidence="3">RING-type domain-containing protein</fullName>
    </recommendedName>
</protein>
<organism evidence="4 5">
    <name type="scientific">Hebeloma cylindrosporum</name>
    <dbReference type="NCBI Taxonomy" id="76867"/>
    <lineage>
        <taxon>Eukaryota</taxon>
        <taxon>Fungi</taxon>
        <taxon>Dikarya</taxon>
        <taxon>Basidiomycota</taxon>
        <taxon>Agaricomycotina</taxon>
        <taxon>Agaricomycetes</taxon>
        <taxon>Agaricomycetidae</taxon>
        <taxon>Agaricales</taxon>
        <taxon>Agaricineae</taxon>
        <taxon>Hymenogastraceae</taxon>
        <taxon>Hebeloma</taxon>
    </lineage>
</organism>
<proteinExistence type="predicted"/>
<dbReference type="Gene3D" id="3.30.40.10">
    <property type="entry name" value="Zinc/RING finger domain, C3HC4 (zinc finger)"/>
    <property type="match status" value="1"/>
</dbReference>
<feature type="compositionally biased region" description="Polar residues" evidence="2">
    <location>
        <begin position="50"/>
        <end position="60"/>
    </location>
</feature>
<dbReference type="SUPFAM" id="SSF57850">
    <property type="entry name" value="RING/U-box"/>
    <property type="match status" value="1"/>
</dbReference>
<keyword evidence="1" id="KW-0863">Zinc-finger</keyword>
<name>A0A0C3CHZ9_HEBCY</name>